<dbReference type="AlphaFoldDB" id="B4MQH5"/>
<organism evidence="4">
    <name type="scientific">Drosophila willistoni</name>
    <name type="common">Fruit fly</name>
    <dbReference type="NCBI Taxonomy" id="7260"/>
    <lineage>
        <taxon>Eukaryota</taxon>
        <taxon>Metazoa</taxon>
        <taxon>Ecdysozoa</taxon>
        <taxon>Arthropoda</taxon>
        <taxon>Hexapoda</taxon>
        <taxon>Insecta</taxon>
        <taxon>Pterygota</taxon>
        <taxon>Neoptera</taxon>
        <taxon>Endopterygota</taxon>
        <taxon>Diptera</taxon>
        <taxon>Brachycera</taxon>
        <taxon>Muscomorpha</taxon>
        <taxon>Ephydroidea</taxon>
        <taxon>Drosophilidae</taxon>
        <taxon>Drosophila</taxon>
        <taxon>Sophophora</taxon>
    </lineage>
</organism>
<dbReference type="PRINTS" id="PR00947">
    <property type="entry name" value="CUTICLE"/>
</dbReference>
<dbReference type="InterPro" id="IPR031311">
    <property type="entry name" value="CHIT_BIND_RR_consensus"/>
</dbReference>
<name>B4MQH5_DROWI</name>
<protein>
    <submittedName>
        <fullName evidence="3">GK21874</fullName>
    </submittedName>
</protein>
<gene>
    <name evidence="3" type="primary">Dwil\GK21874</name>
    <name evidence="3" type="ORF">Dwil_GK21874</name>
</gene>
<dbReference type="KEGG" id="dwi:6640464"/>
<dbReference type="PhylomeDB" id="B4MQH5"/>
<evidence type="ECO:0000256" key="2">
    <source>
        <dbReference type="PROSITE-ProRule" id="PRU00497"/>
    </source>
</evidence>
<reference evidence="3 4" key="1">
    <citation type="journal article" date="2007" name="Nature">
        <title>Evolution of genes and genomes on the Drosophila phylogeny.</title>
        <authorList>
            <consortium name="Drosophila 12 Genomes Consortium"/>
            <person name="Clark A.G."/>
            <person name="Eisen M.B."/>
            <person name="Smith D.R."/>
            <person name="Bergman C.M."/>
            <person name="Oliver B."/>
            <person name="Markow T.A."/>
            <person name="Kaufman T.C."/>
            <person name="Kellis M."/>
            <person name="Gelbart W."/>
            <person name="Iyer V.N."/>
            <person name="Pollard D.A."/>
            <person name="Sackton T.B."/>
            <person name="Larracuente A.M."/>
            <person name="Singh N.D."/>
            <person name="Abad J.P."/>
            <person name="Abt D.N."/>
            <person name="Adryan B."/>
            <person name="Aguade M."/>
            <person name="Akashi H."/>
            <person name="Anderson W.W."/>
            <person name="Aquadro C.F."/>
            <person name="Ardell D.H."/>
            <person name="Arguello R."/>
            <person name="Artieri C.G."/>
            <person name="Barbash D.A."/>
            <person name="Barker D."/>
            <person name="Barsanti P."/>
            <person name="Batterham P."/>
            <person name="Batzoglou S."/>
            <person name="Begun D."/>
            <person name="Bhutkar A."/>
            <person name="Blanco E."/>
            <person name="Bosak S.A."/>
            <person name="Bradley R.K."/>
            <person name="Brand A.D."/>
            <person name="Brent M.R."/>
            <person name="Brooks A.N."/>
            <person name="Brown R.H."/>
            <person name="Butlin R.K."/>
            <person name="Caggese C."/>
            <person name="Calvi B.R."/>
            <person name="Bernardo de Carvalho A."/>
            <person name="Caspi A."/>
            <person name="Castrezana S."/>
            <person name="Celniker S.E."/>
            <person name="Chang J.L."/>
            <person name="Chapple C."/>
            <person name="Chatterji S."/>
            <person name="Chinwalla A."/>
            <person name="Civetta A."/>
            <person name="Clifton S.W."/>
            <person name="Comeron J.M."/>
            <person name="Costello J.C."/>
            <person name="Coyne J.A."/>
            <person name="Daub J."/>
            <person name="David R.G."/>
            <person name="Delcher A.L."/>
            <person name="Delehaunty K."/>
            <person name="Do C.B."/>
            <person name="Ebling H."/>
            <person name="Edwards K."/>
            <person name="Eickbush T."/>
            <person name="Evans J.D."/>
            <person name="Filipski A."/>
            <person name="Findeiss S."/>
            <person name="Freyhult E."/>
            <person name="Fulton L."/>
            <person name="Fulton R."/>
            <person name="Garcia A.C."/>
            <person name="Gardiner A."/>
            <person name="Garfield D.A."/>
            <person name="Garvin B.E."/>
            <person name="Gibson G."/>
            <person name="Gilbert D."/>
            <person name="Gnerre S."/>
            <person name="Godfrey J."/>
            <person name="Good R."/>
            <person name="Gotea V."/>
            <person name="Gravely B."/>
            <person name="Greenberg A.J."/>
            <person name="Griffiths-Jones S."/>
            <person name="Gross S."/>
            <person name="Guigo R."/>
            <person name="Gustafson E.A."/>
            <person name="Haerty W."/>
            <person name="Hahn M.W."/>
            <person name="Halligan D.L."/>
            <person name="Halpern A.L."/>
            <person name="Halter G.M."/>
            <person name="Han M.V."/>
            <person name="Heger A."/>
            <person name="Hillier L."/>
            <person name="Hinrichs A.S."/>
            <person name="Holmes I."/>
            <person name="Hoskins R.A."/>
            <person name="Hubisz M.J."/>
            <person name="Hultmark D."/>
            <person name="Huntley M.A."/>
            <person name="Jaffe D.B."/>
            <person name="Jagadeeshan S."/>
            <person name="Jeck W.R."/>
            <person name="Johnson J."/>
            <person name="Jones C.D."/>
            <person name="Jordan W.C."/>
            <person name="Karpen G.H."/>
            <person name="Kataoka E."/>
            <person name="Keightley P.D."/>
            <person name="Kheradpour P."/>
            <person name="Kirkness E.F."/>
            <person name="Koerich L.B."/>
            <person name="Kristiansen K."/>
            <person name="Kudrna D."/>
            <person name="Kulathinal R.J."/>
            <person name="Kumar S."/>
            <person name="Kwok R."/>
            <person name="Lander E."/>
            <person name="Langley C.H."/>
            <person name="Lapoint R."/>
            <person name="Lazzaro B.P."/>
            <person name="Lee S.J."/>
            <person name="Levesque L."/>
            <person name="Li R."/>
            <person name="Lin C.F."/>
            <person name="Lin M.F."/>
            <person name="Lindblad-Toh K."/>
            <person name="Llopart A."/>
            <person name="Long M."/>
            <person name="Low L."/>
            <person name="Lozovsky E."/>
            <person name="Lu J."/>
            <person name="Luo M."/>
            <person name="Machado C.A."/>
            <person name="Makalowski W."/>
            <person name="Marzo M."/>
            <person name="Matsuda M."/>
            <person name="Matzkin L."/>
            <person name="McAllister B."/>
            <person name="McBride C.S."/>
            <person name="McKernan B."/>
            <person name="McKernan K."/>
            <person name="Mendez-Lago M."/>
            <person name="Minx P."/>
            <person name="Mollenhauer M.U."/>
            <person name="Montooth K."/>
            <person name="Mount S.M."/>
            <person name="Mu X."/>
            <person name="Myers E."/>
            <person name="Negre B."/>
            <person name="Newfeld S."/>
            <person name="Nielsen R."/>
            <person name="Noor M.A."/>
            <person name="O'Grady P."/>
            <person name="Pachter L."/>
            <person name="Papaceit M."/>
            <person name="Parisi M.J."/>
            <person name="Parisi M."/>
            <person name="Parts L."/>
            <person name="Pedersen J.S."/>
            <person name="Pesole G."/>
            <person name="Phillippy A.M."/>
            <person name="Ponting C.P."/>
            <person name="Pop M."/>
            <person name="Porcelli D."/>
            <person name="Powell J.R."/>
            <person name="Prohaska S."/>
            <person name="Pruitt K."/>
            <person name="Puig M."/>
            <person name="Quesneville H."/>
            <person name="Ram K.R."/>
            <person name="Rand D."/>
            <person name="Rasmussen M.D."/>
            <person name="Reed L.K."/>
            <person name="Reenan R."/>
            <person name="Reily A."/>
            <person name="Remington K.A."/>
            <person name="Rieger T.T."/>
            <person name="Ritchie M.G."/>
            <person name="Robin C."/>
            <person name="Rogers Y.H."/>
            <person name="Rohde C."/>
            <person name="Rozas J."/>
            <person name="Rubenfield M.J."/>
            <person name="Ruiz A."/>
            <person name="Russo S."/>
            <person name="Salzberg S.L."/>
            <person name="Sanchez-Gracia A."/>
            <person name="Saranga D.J."/>
            <person name="Sato H."/>
            <person name="Schaeffer S.W."/>
            <person name="Schatz M.C."/>
            <person name="Schlenke T."/>
            <person name="Schwartz R."/>
            <person name="Segarra C."/>
            <person name="Singh R.S."/>
            <person name="Sirot L."/>
            <person name="Sirota M."/>
            <person name="Sisneros N.B."/>
            <person name="Smith C.D."/>
            <person name="Smith T.F."/>
            <person name="Spieth J."/>
            <person name="Stage D.E."/>
            <person name="Stark A."/>
            <person name="Stephan W."/>
            <person name="Strausberg R.L."/>
            <person name="Strempel S."/>
            <person name="Sturgill D."/>
            <person name="Sutton G."/>
            <person name="Sutton G.G."/>
            <person name="Tao W."/>
            <person name="Teichmann S."/>
            <person name="Tobari Y.N."/>
            <person name="Tomimura Y."/>
            <person name="Tsolas J.M."/>
            <person name="Valente V.L."/>
            <person name="Venter E."/>
            <person name="Venter J.C."/>
            <person name="Vicario S."/>
            <person name="Vieira F.G."/>
            <person name="Vilella A.J."/>
            <person name="Villasante A."/>
            <person name="Walenz B."/>
            <person name="Wang J."/>
            <person name="Wasserman M."/>
            <person name="Watts T."/>
            <person name="Wilson D."/>
            <person name="Wilson R.K."/>
            <person name="Wing R.A."/>
            <person name="Wolfner M.F."/>
            <person name="Wong A."/>
            <person name="Wong G.K."/>
            <person name="Wu C.I."/>
            <person name="Wu G."/>
            <person name="Yamamoto D."/>
            <person name="Yang H.P."/>
            <person name="Yang S.P."/>
            <person name="Yorke J.A."/>
            <person name="Yoshida K."/>
            <person name="Zdobnov E."/>
            <person name="Zhang P."/>
            <person name="Zhang Y."/>
            <person name="Zimin A.V."/>
            <person name="Baldwin J."/>
            <person name="Abdouelleil A."/>
            <person name="Abdulkadir J."/>
            <person name="Abebe A."/>
            <person name="Abera B."/>
            <person name="Abreu J."/>
            <person name="Acer S.C."/>
            <person name="Aftuck L."/>
            <person name="Alexander A."/>
            <person name="An P."/>
            <person name="Anderson E."/>
            <person name="Anderson S."/>
            <person name="Arachi H."/>
            <person name="Azer M."/>
            <person name="Bachantsang P."/>
            <person name="Barry A."/>
            <person name="Bayul T."/>
            <person name="Berlin A."/>
            <person name="Bessette D."/>
            <person name="Bloom T."/>
            <person name="Blye J."/>
            <person name="Boguslavskiy L."/>
            <person name="Bonnet C."/>
            <person name="Boukhgalter B."/>
            <person name="Bourzgui I."/>
            <person name="Brown A."/>
            <person name="Cahill P."/>
            <person name="Channer S."/>
            <person name="Cheshatsang Y."/>
            <person name="Chuda L."/>
            <person name="Citroen M."/>
            <person name="Collymore A."/>
            <person name="Cooke P."/>
            <person name="Costello M."/>
            <person name="D'Aco K."/>
            <person name="Daza R."/>
            <person name="De Haan G."/>
            <person name="DeGray S."/>
            <person name="DeMaso C."/>
            <person name="Dhargay N."/>
            <person name="Dooley K."/>
            <person name="Dooley E."/>
            <person name="Doricent M."/>
            <person name="Dorje P."/>
            <person name="Dorjee K."/>
            <person name="Dupes A."/>
            <person name="Elong R."/>
            <person name="Falk J."/>
            <person name="Farina A."/>
            <person name="Faro S."/>
            <person name="Ferguson D."/>
            <person name="Fisher S."/>
            <person name="Foley C.D."/>
            <person name="Franke A."/>
            <person name="Friedrich D."/>
            <person name="Gadbois L."/>
            <person name="Gearin G."/>
            <person name="Gearin C.R."/>
            <person name="Giannoukos G."/>
            <person name="Goode T."/>
            <person name="Graham J."/>
            <person name="Grandbois E."/>
            <person name="Grewal S."/>
            <person name="Gyaltsen K."/>
            <person name="Hafez N."/>
            <person name="Hagos B."/>
            <person name="Hall J."/>
            <person name="Henson C."/>
            <person name="Hollinger A."/>
            <person name="Honan T."/>
            <person name="Huard M.D."/>
            <person name="Hughes L."/>
            <person name="Hurhula B."/>
            <person name="Husby M.E."/>
            <person name="Kamat A."/>
            <person name="Kanga B."/>
            <person name="Kashin S."/>
            <person name="Khazanovich D."/>
            <person name="Kisner P."/>
            <person name="Lance K."/>
            <person name="Lara M."/>
            <person name="Lee W."/>
            <person name="Lennon N."/>
            <person name="Letendre F."/>
            <person name="LeVine R."/>
            <person name="Lipovsky A."/>
            <person name="Liu X."/>
            <person name="Liu J."/>
            <person name="Liu S."/>
            <person name="Lokyitsang T."/>
            <person name="Lokyitsang Y."/>
            <person name="Lubonja R."/>
            <person name="Lui A."/>
            <person name="MacDonald P."/>
            <person name="Magnisalis V."/>
            <person name="Maru K."/>
            <person name="Matthews C."/>
            <person name="McCusker W."/>
            <person name="McDonough S."/>
            <person name="Mehta T."/>
            <person name="Meldrim J."/>
            <person name="Meneus L."/>
            <person name="Mihai O."/>
            <person name="Mihalev A."/>
            <person name="Mihova T."/>
            <person name="Mittelman R."/>
            <person name="Mlenga V."/>
            <person name="Montmayeur A."/>
            <person name="Mulrain L."/>
            <person name="Navidi A."/>
            <person name="Naylor J."/>
            <person name="Negash T."/>
            <person name="Nguyen T."/>
            <person name="Nguyen N."/>
            <person name="Nicol R."/>
            <person name="Norbu C."/>
            <person name="Norbu N."/>
            <person name="Novod N."/>
            <person name="O'Neill B."/>
            <person name="Osman S."/>
            <person name="Markiewicz E."/>
            <person name="Oyono O.L."/>
            <person name="Patti C."/>
            <person name="Phunkhang P."/>
            <person name="Pierre F."/>
            <person name="Priest M."/>
            <person name="Raghuraman S."/>
            <person name="Rege F."/>
            <person name="Reyes R."/>
            <person name="Rise C."/>
            <person name="Rogov P."/>
            <person name="Ross K."/>
            <person name="Ryan E."/>
            <person name="Settipalli S."/>
            <person name="Shea T."/>
            <person name="Sherpa N."/>
            <person name="Shi L."/>
            <person name="Shih D."/>
            <person name="Sparrow T."/>
            <person name="Spaulding J."/>
            <person name="Stalker J."/>
            <person name="Stange-Thomann N."/>
            <person name="Stavropoulos S."/>
            <person name="Stone C."/>
            <person name="Strader C."/>
            <person name="Tesfaye S."/>
            <person name="Thomson T."/>
            <person name="Thoulutsang Y."/>
            <person name="Thoulutsang D."/>
            <person name="Topham K."/>
            <person name="Topping I."/>
            <person name="Tsamla T."/>
            <person name="Vassiliev H."/>
            <person name="Vo A."/>
            <person name="Wangchuk T."/>
            <person name="Wangdi T."/>
            <person name="Weiand M."/>
            <person name="Wilkinson J."/>
            <person name="Wilson A."/>
            <person name="Yadav S."/>
            <person name="Young G."/>
            <person name="Yu Q."/>
            <person name="Zembek L."/>
            <person name="Zhong D."/>
            <person name="Zimmer A."/>
            <person name="Zwirko Z."/>
            <person name="Jaffe D.B."/>
            <person name="Alvarez P."/>
            <person name="Brockman W."/>
            <person name="Butler J."/>
            <person name="Chin C."/>
            <person name="Gnerre S."/>
            <person name="Grabherr M."/>
            <person name="Kleber M."/>
            <person name="Mauceli E."/>
            <person name="MacCallum I."/>
        </authorList>
    </citation>
    <scope>NUCLEOTIDE SEQUENCE [LARGE SCALE GENOMIC DNA]</scope>
    <source>
        <strain evidence="4">Tucson 14030-0811.24</strain>
    </source>
</reference>
<dbReference type="GO" id="GO:0062129">
    <property type="term" value="C:chitin-based extracellular matrix"/>
    <property type="evidence" value="ECO:0007669"/>
    <property type="project" value="TreeGrafter"/>
</dbReference>
<dbReference type="Proteomes" id="UP000007798">
    <property type="component" value="Unassembled WGS sequence"/>
</dbReference>
<sequence>MVALASSTQDYPEAELIETKNVQNLDGAGQFEHKVKVSNGIDQSAKGNVNAIEGEYFLPAQDGGKPIRLAVIVSLCVVACLAIEDDAHAHVDKAYKKEDGHGHFSYGYEITNGIGADESGDEHQVKGEFHFVSKEGKPIKITYTADENGYHPQGDLLPTPPPIPEAILRNNLAYIKAHPRKEEQQSASHRRH</sequence>
<dbReference type="InterPro" id="IPR000618">
    <property type="entry name" value="Insect_cuticle"/>
</dbReference>
<dbReference type="EMBL" id="CH963849">
    <property type="protein sequence ID" value="EDW74364.1"/>
    <property type="molecule type" value="Genomic_DNA"/>
</dbReference>
<dbReference type="PANTHER" id="PTHR10380">
    <property type="entry name" value="CUTICLE PROTEIN"/>
    <property type="match status" value="1"/>
</dbReference>
<dbReference type="OMA" id="HAHVANQ"/>
<dbReference type="OrthoDB" id="7998177at2759"/>
<dbReference type="InParanoid" id="B4MQH5"/>
<evidence type="ECO:0000256" key="1">
    <source>
        <dbReference type="ARBA" id="ARBA00022460"/>
    </source>
</evidence>
<evidence type="ECO:0000313" key="3">
    <source>
        <dbReference type="EMBL" id="EDW74364.1"/>
    </source>
</evidence>
<keyword evidence="4" id="KW-1185">Reference proteome</keyword>
<dbReference type="PROSITE" id="PS51155">
    <property type="entry name" value="CHIT_BIND_RR_2"/>
    <property type="match status" value="1"/>
</dbReference>
<dbReference type="PROSITE" id="PS00233">
    <property type="entry name" value="CHIT_BIND_RR_1"/>
    <property type="match status" value="1"/>
</dbReference>
<dbReference type="HOGENOM" id="CLU_1416547_0_0_1"/>
<dbReference type="STRING" id="7260.B4MQH5"/>
<dbReference type="Pfam" id="PF00379">
    <property type="entry name" value="Chitin_bind_4"/>
    <property type="match status" value="1"/>
</dbReference>
<dbReference type="PANTHER" id="PTHR10380:SF237">
    <property type="entry name" value="CUTICULAR PROTEIN 65AU, ISOFORM A-RELATED"/>
    <property type="match status" value="1"/>
</dbReference>
<dbReference type="InterPro" id="IPR050468">
    <property type="entry name" value="Cuticle_Struct_Prot"/>
</dbReference>
<dbReference type="eggNOG" id="ENOG502T96H">
    <property type="taxonomic scope" value="Eukaryota"/>
</dbReference>
<dbReference type="GO" id="GO:0008010">
    <property type="term" value="F:structural constituent of chitin-based larval cuticle"/>
    <property type="evidence" value="ECO:0007669"/>
    <property type="project" value="TreeGrafter"/>
</dbReference>
<keyword evidence="1 2" id="KW-0193">Cuticle</keyword>
<proteinExistence type="predicted"/>
<evidence type="ECO:0000313" key="4">
    <source>
        <dbReference type="Proteomes" id="UP000007798"/>
    </source>
</evidence>
<accession>B4MQH5</accession>